<evidence type="ECO:0000256" key="5">
    <source>
        <dbReference type="ARBA" id="ARBA00022853"/>
    </source>
</evidence>
<reference evidence="9" key="2">
    <citation type="journal article" date="2019" name="Curr. Biol.">
        <title>Chromatin organization in early land plants reveals an ancestral association between H3K27me3, transposons, and constitutive heterochromatin.</title>
        <authorList>
            <person name="Montgomery S.A."/>
            <person name="Tanizawa Y."/>
            <person name="Galik B."/>
            <person name="Wang N."/>
            <person name="Ito T."/>
            <person name="Mochizuki T."/>
            <person name="Akimcheva S."/>
            <person name="Bowman J."/>
            <person name="Cognat V."/>
            <person name="Drouard L."/>
            <person name="Ekker H."/>
            <person name="Houng S."/>
            <person name="Kohchi T."/>
            <person name="Lin S."/>
            <person name="Liu L.D."/>
            <person name="Nakamura Y."/>
            <person name="Valeeva L.R."/>
            <person name="Shakirov E.V."/>
            <person name="Shippen D.E."/>
            <person name="Wei W."/>
            <person name="Yagura M."/>
            <person name="Yamaoka S."/>
            <person name="Yamato K.T."/>
            <person name="Liu C."/>
            <person name="Berger F."/>
        </authorList>
    </citation>
    <scope>NUCLEOTIDE SEQUENCE [LARGE SCALE GENOMIC DNA]</scope>
    <source>
        <strain evidence="9">Tak-1</strain>
    </source>
</reference>
<dbReference type="PRINTS" id="PR00320">
    <property type="entry name" value="GPROTEINBRPT"/>
</dbReference>
<feature type="repeat" description="WD" evidence="7">
    <location>
        <begin position="274"/>
        <end position="309"/>
    </location>
</feature>
<keyword evidence="11" id="KW-1185">Reference proteome</keyword>
<dbReference type="Proteomes" id="UP000077202">
    <property type="component" value="Unassembled WGS sequence"/>
</dbReference>
<reference evidence="10 11" key="1">
    <citation type="submission" date="2016-03" db="EMBL/GenBank/DDBJ databases">
        <title>Mechanisms controlling the formation of the plant cell surface in tip-growing cells are functionally conserved among land plants.</title>
        <authorList>
            <person name="Honkanen S."/>
            <person name="Jones V.A."/>
            <person name="Morieri G."/>
            <person name="Champion C."/>
            <person name="Hetherington A.J."/>
            <person name="Kelly S."/>
            <person name="Saint-Marcoux D."/>
            <person name="Proust H."/>
            <person name="Prescott H."/>
            <person name="Dolan L."/>
        </authorList>
    </citation>
    <scope>NUCLEOTIDE SEQUENCE [LARGE SCALE GENOMIC DNA]</scope>
    <source>
        <strain evidence="11">cv. Tak-1 and cv. Tak-2</strain>
        <tissue evidence="10">Whole gametophyte</tissue>
    </source>
</reference>
<dbReference type="InterPro" id="IPR050459">
    <property type="entry name" value="WD_repeat_RBAP46/RBAP48/MSI1"/>
</dbReference>
<proteinExistence type="inferred from homology"/>
<evidence type="ECO:0000313" key="9">
    <source>
        <dbReference type="EMBL" id="BBN09599.1"/>
    </source>
</evidence>
<dbReference type="EMBL" id="LVLJ01003379">
    <property type="protein sequence ID" value="OAE21596.1"/>
    <property type="molecule type" value="Genomic_DNA"/>
</dbReference>
<dbReference type="GO" id="GO:0006325">
    <property type="term" value="P:chromatin organization"/>
    <property type="evidence" value="ECO:0007669"/>
    <property type="project" value="UniProtKB-KW"/>
</dbReference>
<evidence type="ECO:0000313" key="12">
    <source>
        <dbReference type="Proteomes" id="UP001162541"/>
    </source>
</evidence>
<dbReference type="SUPFAM" id="SSF50978">
    <property type="entry name" value="WD40 repeat-like"/>
    <property type="match status" value="1"/>
</dbReference>
<comment type="subcellular location">
    <subcellularLocation>
        <location evidence="1">Nucleus</location>
    </subcellularLocation>
</comment>
<dbReference type="Pfam" id="PF00400">
    <property type="entry name" value="WD40"/>
    <property type="match status" value="5"/>
</dbReference>
<evidence type="ECO:0000256" key="4">
    <source>
        <dbReference type="ARBA" id="ARBA00022737"/>
    </source>
</evidence>
<protein>
    <recommendedName>
        <fullName evidence="8">Histone-binding protein RBBP4-like N-terminal domain-containing protein</fullName>
    </recommendedName>
</protein>
<dbReference type="GO" id="GO:0005634">
    <property type="term" value="C:nucleus"/>
    <property type="evidence" value="ECO:0007669"/>
    <property type="project" value="UniProtKB-SubCell"/>
</dbReference>
<dbReference type="CDD" id="cd00200">
    <property type="entry name" value="WD40"/>
    <property type="match status" value="1"/>
</dbReference>
<dbReference type="PROSITE" id="PS50294">
    <property type="entry name" value="WD_REPEATS_REGION"/>
    <property type="match status" value="3"/>
</dbReference>
<dbReference type="InterPro" id="IPR022052">
    <property type="entry name" value="Histone-bd_RBBP4-like_N"/>
</dbReference>
<reference evidence="12" key="3">
    <citation type="journal article" date="2020" name="Curr. Biol.">
        <title>Chromatin organization in early land plants reveals an ancestral association between H3K27me3, transposons, and constitutive heterochromatin.</title>
        <authorList>
            <person name="Montgomery S.A."/>
            <person name="Tanizawa Y."/>
            <person name="Galik B."/>
            <person name="Wang N."/>
            <person name="Ito T."/>
            <person name="Mochizuki T."/>
            <person name="Akimcheva S."/>
            <person name="Bowman J.L."/>
            <person name="Cognat V."/>
            <person name="Marechal-Drouard L."/>
            <person name="Ekker H."/>
            <person name="Hong S.F."/>
            <person name="Kohchi T."/>
            <person name="Lin S.S."/>
            <person name="Liu L.D."/>
            <person name="Nakamura Y."/>
            <person name="Valeeva L.R."/>
            <person name="Shakirov E.V."/>
            <person name="Shippen D.E."/>
            <person name="Wei W.L."/>
            <person name="Yagura M."/>
            <person name="Yamaoka S."/>
            <person name="Yamato K.T."/>
            <person name="Liu C."/>
            <person name="Berger F."/>
        </authorList>
    </citation>
    <scope>NUCLEOTIDE SEQUENCE [LARGE SCALE GENOMIC DNA]</scope>
    <source>
        <strain evidence="12">Tak-1</strain>
    </source>
</reference>
<feature type="repeat" description="WD" evidence="7">
    <location>
        <begin position="228"/>
        <end position="270"/>
    </location>
</feature>
<evidence type="ECO:0000256" key="7">
    <source>
        <dbReference type="PROSITE-ProRule" id="PRU00221"/>
    </source>
</evidence>
<dbReference type="PROSITE" id="PS00678">
    <property type="entry name" value="WD_REPEATS_1"/>
    <property type="match status" value="2"/>
</dbReference>
<organism evidence="10 11">
    <name type="scientific">Marchantia polymorpha subsp. ruderalis</name>
    <dbReference type="NCBI Taxonomy" id="1480154"/>
    <lineage>
        <taxon>Eukaryota</taxon>
        <taxon>Viridiplantae</taxon>
        <taxon>Streptophyta</taxon>
        <taxon>Embryophyta</taxon>
        <taxon>Marchantiophyta</taxon>
        <taxon>Marchantiopsida</taxon>
        <taxon>Marchantiidae</taxon>
        <taxon>Marchantiales</taxon>
        <taxon>Marchantiaceae</taxon>
        <taxon>Marchantia</taxon>
    </lineage>
</organism>
<feature type="repeat" description="WD" evidence="7">
    <location>
        <begin position="178"/>
        <end position="220"/>
    </location>
</feature>
<evidence type="ECO:0000313" key="10">
    <source>
        <dbReference type="EMBL" id="OAE21596.1"/>
    </source>
</evidence>
<keyword evidence="4" id="KW-0677">Repeat</keyword>
<comment type="similarity">
    <text evidence="2">Belongs to the WD repeat RBAP46/RBAP48/MSI1 family.</text>
</comment>
<dbReference type="EMBL" id="AP019869">
    <property type="protein sequence ID" value="BBN09599.1"/>
    <property type="molecule type" value="Genomic_DNA"/>
</dbReference>
<evidence type="ECO:0000256" key="3">
    <source>
        <dbReference type="ARBA" id="ARBA00022574"/>
    </source>
</evidence>
<keyword evidence="5" id="KW-0156">Chromatin regulator</keyword>
<evidence type="ECO:0000256" key="1">
    <source>
        <dbReference type="ARBA" id="ARBA00004123"/>
    </source>
</evidence>
<dbReference type="InterPro" id="IPR019775">
    <property type="entry name" value="WD40_repeat_CS"/>
</dbReference>
<dbReference type="PROSITE" id="PS50082">
    <property type="entry name" value="WD_REPEATS_2"/>
    <property type="match status" value="5"/>
</dbReference>
<evidence type="ECO:0000256" key="2">
    <source>
        <dbReference type="ARBA" id="ARBA00009341"/>
    </source>
</evidence>
<dbReference type="Pfam" id="PF12265">
    <property type="entry name" value="CAF1C_H4-bd"/>
    <property type="match status" value="1"/>
</dbReference>
<dbReference type="FunFam" id="2.130.10.10:FF:000512">
    <property type="entry name" value="WD-40 repeat-containing protein MSI1"/>
    <property type="match status" value="1"/>
</dbReference>
<evidence type="ECO:0000259" key="8">
    <source>
        <dbReference type="Pfam" id="PF12265"/>
    </source>
</evidence>
<dbReference type="InterPro" id="IPR015943">
    <property type="entry name" value="WD40/YVTN_repeat-like_dom_sf"/>
</dbReference>
<dbReference type="Proteomes" id="UP001162541">
    <property type="component" value="Chromosome 4"/>
</dbReference>
<feature type="repeat" description="WD" evidence="7">
    <location>
        <begin position="318"/>
        <end position="353"/>
    </location>
</feature>
<keyword evidence="6" id="KW-0539">Nucleus</keyword>
<gene>
    <name evidence="10" type="ORF">AXG93_939s1020</name>
    <name evidence="9" type="ORF">Mp_4g21020</name>
</gene>
<dbReference type="InterPro" id="IPR020472">
    <property type="entry name" value="WD40_PAC1"/>
</dbReference>
<dbReference type="AlphaFoldDB" id="A0A176VP51"/>
<evidence type="ECO:0000256" key="6">
    <source>
        <dbReference type="ARBA" id="ARBA00023242"/>
    </source>
</evidence>
<feature type="domain" description="Histone-binding protein RBBP4-like N-terminal" evidence="8">
    <location>
        <begin position="19"/>
        <end position="88"/>
    </location>
</feature>
<dbReference type="InterPro" id="IPR036322">
    <property type="entry name" value="WD40_repeat_dom_sf"/>
</dbReference>
<accession>A0A176VP51</accession>
<dbReference type="InterPro" id="IPR001680">
    <property type="entry name" value="WD40_rpt"/>
</dbReference>
<dbReference type="SMART" id="SM00320">
    <property type="entry name" value="WD40"/>
    <property type="match status" value="6"/>
</dbReference>
<evidence type="ECO:0000313" key="11">
    <source>
        <dbReference type="Proteomes" id="UP000077202"/>
    </source>
</evidence>
<dbReference type="PANTHER" id="PTHR22850">
    <property type="entry name" value="WD40 REPEAT FAMILY"/>
    <property type="match status" value="1"/>
</dbReference>
<dbReference type="Gene3D" id="2.130.10.10">
    <property type="entry name" value="YVTN repeat-like/Quinoprotein amine dehydrogenase"/>
    <property type="match status" value="1"/>
</dbReference>
<keyword evidence="3 7" id="KW-0853">WD repeat</keyword>
<feature type="repeat" description="WD" evidence="7">
    <location>
        <begin position="375"/>
        <end position="409"/>
    </location>
</feature>
<sequence>MAKEDDEYRDEMEERLVNEEYKIWKKNTPFLYDLVITHAMEWPSLTVQWLPDRLEPAGKDYSVQKLILGTHTSDNEPNYLMLAEVQLPLDDTENDARHYDDERGEIGGFGVASGKVKQRVQVIQQINHEGEVNRARYMPQNPFLIATKTVSAEVYVFDYSKHPSKPPQEGNCNPDLRLRGHRTEGYGLSWSSFREGHLLSGSDDSQICLWDISSASKSTRVLDAKQTFQGHVGVVEDVAWHLRHDYLFGSVGDDRQLLIWDTRTSTAEKPLHAIDAHQAEVNCLAFNPFNEYLLATGSADRTVALYDLRKLSKCLHTFVNHAEEVFQIGWSPMNQTILASCGADKRLMVWDLSRVGEEQLPEDAEDGPPELLFIHGGHTSKISDFSWNPNEPWLISSVAEDNILQLWQMAENIYHDEEDGPAEDMPGLM</sequence>
<dbReference type="SMR" id="A0A176VP51"/>
<name>A0A176VP51_MARPO</name>